<dbReference type="InterPro" id="IPR029062">
    <property type="entry name" value="Class_I_gatase-like"/>
</dbReference>
<keyword evidence="3" id="KW-0456">Lyase</keyword>
<keyword evidence="2" id="KW-0346">Stress response</keyword>
<organism evidence="6 7">
    <name type="scientific">Hortaea werneckii</name>
    <name type="common">Black yeast</name>
    <name type="synonym">Cladosporium werneckii</name>
    <dbReference type="NCBI Taxonomy" id="91943"/>
    <lineage>
        <taxon>Eukaryota</taxon>
        <taxon>Fungi</taxon>
        <taxon>Dikarya</taxon>
        <taxon>Ascomycota</taxon>
        <taxon>Pezizomycotina</taxon>
        <taxon>Dothideomycetes</taxon>
        <taxon>Dothideomycetidae</taxon>
        <taxon>Mycosphaerellales</taxon>
        <taxon>Teratosphaeriaceae</taxon>
        <taxon>Hortaea</taxon>
    </lineage>
</organism>
<gene>
    <name evidence="6" type="ORF">D0865_12211</name>
</gene>
<evidence type="ECO:0000256" key="2">
    <source>
        <dbReference type="ARBA" id="ARBA00023016"/>
    </source>
</evidence>
<accession>A0A3M7BPJ9</accession>
<dbReference type="EMBL" id="QWIN01001398">
    <property type="protein sequence ID" value="RMY41723.1"/>
    <property type="molecule type" value="Genomic_DNA"/>
</dbReference>
<evidence type="ECO:0000256" key="4">
    <source>
        <dbReference type="ARBA" id="ARBA00038493"/>
    </source>
</evidence>
<dbReference type="GO" id="GO:0019243">
    <property type="term" value="P:methylglyoxal catabolic process to D-lactate via S-lactoyl-glutathione"/>
    <property type="evidence" value="ECO:0007669"/>
    <property type="project" value="TreeGrafter"/>
</dbReference>
<comment type="similarity">
    <text evidence="4">Belongs to the peptidase C56 family. HSP31-like subfamily.</text>
</comment>
<evidence type="ECO:0000313" key="6">
    <source>
        <dbReference type="EMBL" id="RMY41723.1"/>
    </source>
</evidence>
<dbReference type="EC" id="4.2.1.130" evidence="1"/>
<dbReference type="GO" id="GO:0019172">
    <property type="term" value="F:glyoxalase III activity"/>
    <property type="evidence" value="ECO:0007669"/>
    <property type="project" value="UniProtKB-EC"/>
</dbReference>
<dbReference type="PANTHER" id="PTHR48094:SF11">
    <property type="entry name" value="GLUTATHIONE-INDEPENDENT GLYOXALASE HSP31-RELATED"/>
    <property type="match status" value="1"/>
</dbReference>
<evidence type="ECO:0000256" key="1">
    <source>
        <dbReference type="ARBA" id="ARBA00013134"/>
    </source>
</evidence>
<dbReference type="InterPro" id="IPR050325">
    <property type="entry name" value="Prot/Nucl_acid_deglycase"/>
</dbReference>
<dbReference type="OrthoDB" id="543156at2759"/>
<dbReference type="Proteomes" id="UP000270230">
    <property type="component" value="Unassembled WGS sequence"/>
</dbReference>
<evidence type="ECO:0000256" key="5">
    <source>
        <dbReference type="ARBA" id="ARBA00048082"/>
    </source>
</evidence>
<name>A0A3M7BPJ9_HORWE</name>
<proteinExistence type="inferred from homology"/>
<protein>
    <recommendedName>
        <fullName evidence="1">D-lactate dehydratase</fullName>
        <ecNumber evidence="1">4.2.1.130</ecNumber>
    </recommendedName>
</protein>
<dbReference type="GO" id="GO:0005737">
    <property type="term" value="C:cytoplasm"/>
    <property type="evidence" value="ECO:0007669"/>
    <property type="project" value="TreeGrafter"/>
</dbReference>
<comment type="catalytic activity">
    <reaction evidence="5">
        <text>methylglyoxal + H2O = (R)-lactate + H(+)</text>
        <dbReference type="Rhea" id="RHEA:27754"/>
        <dbReference type="ChEBI" id="CHEBI:15377"/>
        <dbReference type="ChEBI" id="CHEBI:15378"/>
        <dbReference type="ChEBI" id="CHEBI:16004"/>
        <dbReference type="ChEBI" id="CHEBI:17158"/>
        <dbReference type="EC" id="4.2.1.130"/>
    </reaction>
</comment>
<dbReference type="Gene3D" id="3.40.50.880">
    <property type="match status" value="1"/>
</dbReference>
<dbReference type="PANTHER" id="PTHR48094">
    <property type="entry name" value="PROTEIN/NUCLEIC ACID DEGLYCASE DJ-1-RELATED"/>
    <property type="match status" value="1"/>
</dbReference>
<comment type="caution">
    <text evidence="6">The sequence shown here is derived from an EMBL/GenBank/DDBJ whole genome shotgun (WGS) entry which is preliminary data.</text>
</comment>
<dbReference type="AlphaFoldDB" id="A0A3M7BPJ9"/>
<reference evidence="6 7" key="1">
    <citation type="journal article" date="2018" name="BMC Genomics">
        <title>Genomic evidence for intraspecific hybridization in a clonal and extremely halotolerant yeast.</title>
        <authorList>
            <person name="Gostincar C."/>
            <person name="Stajich J.E."/>
            <person name="Zupancic J."/>
            <person name="Zalar P."/>
            <person name="Gunde-Cimerman N."/>
        </authorList>
    </citation>
    <scope>NUCLEOTIDE SEQUENCE [LARGE SCALE GENOMIC DNA]</scope>
    <source>
        <strain evidence="6 7">EXF-151</strain>
    </source>
</reference>
<dbReference type="SUPFAM" id="SSF52317">
    <property type="entry name" value="Class I glutamine amidotransferase-like"/>
    <property type="match status" value="1"/>
</dbReference>
<sequence>MLSGEPHTSGCFLIEFAHPFNMLNEKVDIVIASPQGGEAPLDTNFITFARDDAESMEFYNTRSDLWKNTVKPEDLRNRTEEFAGVFHVGGHGPMFDLTHHEASHGIIRDLWEAGKVGSAVCHGPRCTGQCQTF</sequence>
<evidence type="ECO:0000313" key="7">
    <source>
        <dbReference type="Proteomes" id="UP000270230"/>
    </source>
</evidence>
<evidence type="ECO:0000256" key="3">
    <source>
        <dbReference type="ARBA" id="ARBA00023239"/>
    </source>
</evidence>